<feature type="region of interest" description="Disordered" evidence="4">
    <location>
        <begin position="41"/>
        <end position="100"/>
    </location>
</feature>
<comment type="caution">
    <text evidence="6">The sequence shown here is derived from an EMBL/GenBank/DDBJ whole genome shotgun (WGS) entry which is preliminary data.</text>
</comment>
<keyword evidence="7" id="KW-1185">Reference proteome</keyword>
<feature type="transmembrane region" description="Helical" evidence="5">
    <location>
        <begin position="12"/>
        <end position="30"/>
    </location>
</feature>
<evidence type="ECO:0000256" key="5">
    <source>
        <dbReference type="SAM" id="Phobius"/>
    </source>
</evidence>
<reference evidence="6" key="2">
    <citation type="journal article" date="2023" name="IMA Fungus">
        <title>Comparative genomic study of the Penicillium genus elucidates a diverse pangenome and 15 lateral gene transfer events.</title>
        <authorList>
            <person name="Petersen C."/>
            <person name="Sorensen T."/>
            <person name="Nielsen M.R."/>
            <person name="Sondergaard T.E."/>
            <person name="Sorensen J.L."/>
            <person name="Fitzpatrick D.A."/>
            <person name="Frisvad J.C."/>
            <person name="Nielsen K.L."/>
        </authorList>
    </citation>
    <scope>NUCLEOTIDE SEQUENCE</scope>
    <source>
        <strain evidence="6">IBT 34128</strain>
    </source>
</reference>
<feature type="region of interest" description="Disordered" evidence="4">
    <location>
        <begin position="407"/>
        <end position="432"/>
    </location>
</feature>
<keyword evidence="5" id="KW-1133">Transmembrane helix</keyword>
<dbReference type="Proteomes" id="UP001141434">
    <property type="component" value="Unassembled WGS sequence"/>
</dbReference>
<keyword evidence="2" id="KW-0328">Glycosyltransferase</keyword>
<sequence length="432" mass="47423">MVPLADAPRRVKVFVAVTASILILLVVLLWQDSDDATPVWVTKNKPGPSSPSAPADHHASVPSTSSTPSKDSKTSAAGSSKDTHSNPNPASPGVKAKDPLHDIGNSTLGFERIFAIGFSNRMDKRDAVTVGASIAGLDLEWMEGVRAADIPEKGYPEGWDTNIRNENEIGCWRAHMNAIQRIVQEKRSSAMIVEDDVDWEAHFRGLSRHFATGARALQGSAEETRSPYGDDWDLLWTGGCAMRTIKPTFYVTYNETTVRPVEHRKDIWWPKISEEPEYEGARFVFDGAVGDCTPSYALSYQGARKILTYISMGTTTNTIDIALARLCAGKLDVPFRCLGAYPTIFSSFWRAGSGMRDSELRDGDPAWHPATSAVAYSTMINAGRLINGSTTALAQWPEMNPQEIPLDYEPPSGEIVTVDELPEEDRTEDDFP</sequence>
<gene>
    <name evidence="6" type="ORF">NUU61_009431</name>
</gene>
<organism evidence="6 7">
    <name type="scientific">Penicillium alfredii</name>
    <dbReference type="NCBI Taxonomy" id="1506179"/>
    <lineage>
        <taxon>Eukaryota</taxon>
        <taxon>Fungi</taxon>
        <taxon>Dikarya</taxon>
        <taxon>Ascomycota</taxon>
        <taxon>Pezizomycotina</taxon>
        <taxon>Eurotiomycetes</taxon>
        <taxon>Eurotiomycetidae</taxon>
        <taxon>Eurotiales</taxon>
        <taxon>Aspergillaceae</taxon>
        <taxon>Penicillium</taxon>
    </lineage>
</organism>
<name>A0A9W9EN10_9EURO</name>
<dbReference type="AlphaFoldDB" id="A0A9W9EN10"/>
<evidence type="ECO:0000256" key="4">
    <source>
        <dbReference type="SAM" id="MobiDB-lite"/>
    </source>
</evidence>
<proteinExistence type="inferred from homology"/>
<dbReference type="OrthoDB" id="47375at2759"/>
<dbReference type="GO" id="GO:0016740">
    <property type="term" value="F:transferase activity"/>
    <property type="evidence" value="ECO:0007669"/>
    <property type="project" value="UniProtKB-KW"/>
</dbReference>
<feature type="compositionally biased region" description="Low complexity" evidence="4">
    <location>
        <begin position="46"/>
        <end position="77"/>
    </location>
</feature>
<evidence type="ECO:0000313" key="7">
    <source>
        <dbReference type="Proteomes" id="UP001141434"/>
    </source>
</evidence>
<evidence type="ECO:0000256" key="3">
    <source>
        <dbReference type="ARBA" id="ARBA00022679"/>
    </source>
</evidence>
<dbReference type="InterPro" id="IPR002654">
    <property type="entry name" value="Glyco_trans_25"/>
</dbReference>
<dbReference type="InterPro" id="IPR050757">
    <property type="entry name" value="Collagen_mod_GT25"/>
</dbReference>
<accession>A0A9W9EN10</accession>
<evidence type="ECO:0000256" key="2">
    <source>
        <dbReference type="ARBA" id="ARBA00022676"/>
    </source>
</evidence>
<keyword evidence="3" id="KW-0808">Transferase</keyword>
<feature type="compositionally biased region" description="Acidic residues" evidence="4">
    <location>
        <begin position="420"/>
        <end position="432"/>
    </location>
</feature>
<dbReference type="RefSeq" id="XP_056508249.1">
    <property type="nucleotide sequence ID" value="XM_056659956.1"/>
</dbReference>
<dbReference type="PANTHER" id="PTHR10730:SF53">
    <property type="entry name" value="GLYCOSYLTRANSFERASE 25 FAMILY MEMBER"/>
    <property type="match status" value="1"/>
</dbReference>
<comment type="similarity">
    <text evidence="1">Belongs to the glycosyltransferase 25 family.</text>
</comment>
<protein>
    <submittedName>
        <fullName evidence="6">LPS glycosyltransferase</fullName>
    </submittedName>
</protein>
<dbReference type="PANTHER" id="PTHR10730">
    <property type="entry name" value="PROCOLLAGEN-LYSINE,2-OXOGLUTARATE 5-DIOXYGENASE/GLYCOSYLTRANSFERASE 25 FAMILY MEMBER"/>
    <property type="match status" value="1"/>
</dbReference>
<keyword evidence="5" id="KW-0472">Membrane</keyword>
<dbReference type="GeneID" id="81399125"/>
<evidence type="ECO:0000313" key="6">
    <source>
        <dbReference type="EMBL" id="KAJ5084852.1"/>
    </source>
</evidence>
<dbReference type="EMBL" id="JAPMSZ010000011">
    <property type="protein sequence ID" value="KAJ5084852.1"/>
    <property type="molecule type" value="Genomic_DNA"/>
</dbReference>
<reference evidence="6" key="1">
    <citation type="submission" date="2022-11" db="EMBL/GenBank/DDBJ databases">
        <authorList>
            <person name="Petersen C."/>
        </authorList>
    </citation>
    <scope>NUCLEOTIDE SEQUENCE</scope>
    <source>
        <strain evidence="6">IBT 34128</strain>
    </source>
</reference>
<evidence type="ECO:0000256" key="1">
    <source>
        <dbReference type="ARBA" id="ARBA00006721"/>
    </source>
</evidence>
<dbReference type="CDD" id="cd06532">
    <property type="entry name" value="Glyco_transf_25"/>
    <property type="match status" value="1"/>
</dbReference>
<keyword evidence="5" id="KW-0812">Transmembrane</keyword>